<dbReference type="InterPro" id="IPR009057">
    <property type="entry name" value="Homeodomain-like_sf"/>
</dbReference>
<evidence type="ECO:0000313" key="6">
    <source>
        <dbReference type="Proteomes" id="UP000192434"/>
    </source>
</evidence>
<evidence type="ECO:0000256" key="2">
    <source>
        <dbReference type="ARBA" id="ARBA00023125"/>
    </source>
</evidence>
<evidence type="ECO:0000256" key="3">
    <source>
        <dbReference type="ARBA" id="ARBA00023163"/>
    </source>
</evidence>
<dbReference type="PRINTS" id="PR00032">
    <property type="entry name" value="HTHARAC"/>
</dbReference>
<dbReference type="Gene3D" id="1.10.10.60">
    <property type="entry name" value="Homeodomain-like"/>
    <property type="match status" value="1"/>
</dbReference>
<dbReference type="GO" id="GO:0043565">
    <property type="term" value="F:sequence-specific DNA binding"/>
    <property type="evidence" value="ECO:0007669"/>
    <property type="project" value="InterPro"/>
</dbReference>
<keyword evidence="2" id="KW-0238">DNA-binding</keyword>
<evidence type="ECO:0000256" key="1">
    <source>
        <dbReference type="ARBA" id="ARBA00023015"/>
    </source>
</evidence>
<dbReference type="InterPro" id="IPR018062">
    <property type="entry name" value="HTH_AraC-typ_CS"/>
</dbReference>
<dbReference type="PROSITE" id="PS00041">
    <property type="entry name" value="HTH_ARAC_FAMILY_1"/>
    <property type="match status" value="1"/>
</dbReference>
<organism evidence="5 6">
    <name type="scientific">Mycobacteroides saopaulense</name>
    <dbReference type="NCBI Taxonomy" id="1578165"/>
    <lineage>
        <taxon>Bacteria</taxon>
        <taxon>Bacillati</taxon>
        <taxon>Actinomycetota</taxon>
        <taxon>Actinomycetes</taxon>
        <taxon>Mycobacteriales</taxon>
        <taxon>Mycobacteriaceae</taxon>
        <taxon>Mycobacteroides</taxon>
    </lineage>
</organism>
<dbReference type="EMBL" id="MVII01000005">
    <property type="protein sequence ID" value="ORB59820.1"/>
    <property type="molecule type" value="Genomic_DNA"/>
</dbReference>
<dbReference type="PANTHER" id="PTHR46796:SF14">
    <property type="entry name" value="TRANSCRIPTIONAL REGULATORY PROTEIN"/>
    <property type="match status" value="1"/>
</dbReference>
<dbReference type="InterPro" id="IPR050204">
    <property type="entry name" value="AraC_XylS_family_regulators"/>
</dbReference>
<dbReference type="STRING" id="1578165.BKG68_22695"/>
<dbReference type="Proteomes" id="UP000192434">
    <property type="component" value="Unassembled WGS sequence"/>
</dbReference>
<comment type="caution">
    <text evidence="5">The sequence shown here is derived from an EMBL/GenBank/DDBJ whole genome shotgun (WGS) entry which is preliminary data.</text>
</comment>
<dbReference type="SUPFAM" id="SSF46689">
    <property type="entry name" value="Homeodomain-like"/>
    <property type="match status" value="2"/>
</dbReference>
<keyword evidence="3" id="KW-0804">Transcription</keyword>
<feature type="domain" description="HTH araC/xylS-type" evidence="4">
    <location>
        <begin position="172"/>
        <end position="270"/>
    </location>
</feature>
<protein>
    <submittedName>
        <fullName evidence="5">AraC family transcriptional regulator</fullName>
    </submittedName>
</protein>
<dbReference type="PANTHER" id="PTHR46796">
    <property type="entry name" value="HTH-TYPE TRANSCRIPTIONAL ACTIVATOR RHAS-RELATED"/>
    <property type="match status" value="1"/>
</dbReference>
<dbReference type="SMART" id="SM00342">
    <property type="entry name" value="HTH_ARAC"/>
    <property type="match status" value="1"/>
</dbReference>
<dbReference type="InterPro" id="IPR020449">
    <property type="entry name" value="Tscrpt_reg_AraC-type_HTH"/>
</dbReference>
<dbReference type="PROSITE" id="PS01124">
    <property type="entry name" value="HTH_ARAC_FAMILY_2"/>
    <property type="match status" value="1"/>
</dbReference>
<dbReference type="Pfam" id="PF12833">
    <property type="entry name" value="HTH_18"/>
    <property type="match status" value="1"/>
</dbReference>
<dbReference type="AlphaFoldDB" id="A0A1X0JAU2"/>
<dbReference type="InterPro" id="IPR018060">
    <property type="entry name" value="HTH_AraC"/>
</dbReference>
<dbReference type="GO" id="GO:0003700">
    <property type="term" value="F:DNA-binding transcription factor activity"/>
    <property type="evidence" value="ECO:0007669"/>
    <property type="project" value="InterPro"/>
</dbReference>
<sequence length="271" mass="30426">MVGDHAVRGSASLSGFRYTFVSERIVQPVQWLFGGDHHIVAVYQGGRIDTKELEFDRGLSRSYVPDAGDVLVIPAGRRVAIMAQGKLAQFCQFNVPTRLFEQREVQPRVAYSDPLMLHLAERMGSLSGRDDVIARLLRESLVDVLRMHLVDHYAKIREKATRRRGLDPALQARLVDYIEYELDSEISLAALARHAEMSATDFRAAFVHAFHKTPYQFVLDRRMSRAKHLLAATKLSITDISVAVGFSSPSHFATTFKARVGVTPTVYRDGL</sequence>
<evidence type="ECO:0000259" key="4">
    <source>
        <dbReference type="PROSITE" id="PS01124"/>
    </source>
</evidence>
<reference evidence="5 6" key="1">
    <citation type="submission" date="2016-12" db="EMBL/GenBank/DDBJ databases">
        <title>The new phylogeny of genus Mycobacterium.</title>
        <authorList>
            <person name="Tortoli E."/>
            <person name="Trovato A."/>
            <person name="Cirillo D.M."/>
        </authorList>
    </citation>
    <scope>NUCLEOTIDE SEQUENCE [LARGE SCALE GENOMIC DNA]</scope>
    <source>
        <strain evidence="5 6">CCUG 66554</strain>
    </source>
</reference>
<keyword evidence="1" id="KW-0805">Transcription regulation</keyword>
<gene>
    <name evidence="5" type="ORF">BST43_05690</name>
</gene>
<evidence type="ECO:0000313" key="5">
    <source>
        <dbReference type="EMBL" id="ORB59820.1"/>
    </source>
</evidence>
<dbReference type="RefSeq" id="WP_083013841.1">
    <property type="nucleotide sequence ID" value="NZ_MVII01000005.1"/>
</dbReference>
<accession>A0A1X0JAU2</accession>
<dbReference type="OrthoDB" id="110167at2"/>
<proteinExistence type="predicted"/>
<name>A0A1X0JAU2_9MYCO</name>